<feature type="transmembrane region" description="Helical" evidence="6">
    <location>
        <begin position="502"/>
        <end position="523"/>
    </location>
</feature>
<proteinExistence type="predicted"/>
<evidence type="ECO:0000256" key="2">
    <source>
        <dbReference type="ARBA" id="ARBA00022475"/>
    </source>
</evidence>
<feature type="transmembrane region" description="Helical" evidence="6">
    <location>
        <begin position="450"/>
        <end position="469"/>
    </location>
</feature>
<organism evidence="7 8">
    <name type="scientific">Mycobacterium tuberculosis</name>
    <dbReference type="NCBI Taxonomy" id="1773"/>
    <lineage>
        <taxon>Bacteria</taxon>
        <taxon>Bacillati</taxon>
        <taxon>Actinomycetota</taxon>
        <taxon>Actinomycetes</taxon>
        <taxon>Mycobacteriales</taxon>
        <taxon>Mycobacteriaceae</taxon>
        <taxon>Mycobacterium</taxon>
        <taxon>Mycobacterium tuberculosis complex</taxon>
    </lineage>
</organism>
<feature type="transmembrane region" description="Helical" evidence="6">
    <location>
        <begin position="476"/>
        <end position="496"/>
    </location>
</feature>
<keyword evidence="2" id="KW-1003">Cell membrane</keyword>
<evidence type="ECO:0000256" key="3">
    <source>
        <dbReference type="ARBA" id="ARBA00022692"/>
    </source>
</evidence>
<evidence type="ECO:0000256" key="5">
    <source>
        <dbReference type="ARBA" id="ARBA00023136"/>
    </source>
</evidence>
<reference evidence="7 8" key="1">
    <citation type="submission" date="2015-03" db="EMBL/GenBank/DDBJ databases">
        <authorList>
            <consortium name="Pathogen Informatics"/>
        </authorList>
    </citation>
    <scope>NUCLEOTIDE SEQUENCE [LARGE SCALE GENOMIC DNA]</scope>
    <source>
        <strain evidence="7 8">H09601792</strain>
    </source>
</reference>
<dbReference type="EMBL" id="CFOH01000044">
    <property type="protein sequence ID" value="CFE46903.1"/>
    <property type="molecule type" value="Genomic_DNA"/>
</dbReference>
<gene>
    <name evidence="7" type="ORF">ERS007688_00480</name>
</gene>
<dbReference type="AlphaFoldDB" id="A0A654TGW1"/>
<dbReference type="SUPFAM" id="SSF56112">
    <property type="entry name" value="Protein kinase-like (PK-like)"/>
    <property type="match status" value="1"/>
</dbReference>
<name>A0A654TGW1_MYCTX</name>
<evidence type="ECO:0000256" key="4">
    <source>
        <dbReference type="ARBA" id="ARBA00022989"/>
    </source>
</evidence>
<dbReference type="Proteomes" id="UP000046947">
    <property type="component" value="Unassembled WGS sequence"/>
</dbReference>
<evidence type="ECO:0000313" key="8">
    <source>
        <dbReference type="Proteomes" id="UP000046947"/>
    </source>
</evidence>
<evidence type="ECO:0000313" key="7">
    <source>
        <dbReference type="EMBL" id="CFE46903.1"/>
    </source>
</evidence>
<dbReference type="PANTHER" id="PTHR39087">
    <property type="entry name" value="UPF0104 MEMBRANE PROTEIN MJ1595"/>
    <property type="match status" value="1"/>
</dbReference>
<dbReference type="InterPro" id="IPR011009">
    <property type="entry name" value="Kinase-like_dom_sf"/>
</dbReference>
<accession>A0A654TGW1</accession>
<keyword evidence="5 6" id="KW-0472">Membrane</keyword>
<dbReference type="GO" id="GO:0005886">
    <property type="term" value="C:plasma membrane"/>
    <property type="evidence" value="ECO:0007669"/>
    <property type="project" value="UniProtKB-SubCell"/>
</dbReference>
<keyword evidence="4 6" id="KW-1133">Transmembrane helix</keyword>
<dbReference type="NCBIfam" id="TIGR00374">
    <property type="entry name" value="flippase-like domain"/>
    <property type="match status" value="1"/>
</dbReference>
<evidence type="ECO:0000256" key="6">
    <source>
        <dbReference type="SAM" id="Phobius"/>
    </source>
</evidence>
<keyword evidence="3 6" id="KW-0812">Transmembrane</keyword>
<feature type="transmembrane region" description="Helical" evidence="6">
    <location>
        <begin position="259"/>
        <end position="282"/>
    </location>
</feature>
<protein>
    <submittedName>
        <fullName evidence="7">Integral membrane protein</fullName>
    </submittedName>
</protein>
<feature type="transmembrane region" description="Helical" evidence="6">
    <location>
        <begin position="227"/>
        <end position="247"/>
    </location>
</feature>
<evidence type="ECO:0000256" key="1">
    <source>
        <dbReference type="ARBA" id="ARBA00004651"/>
    </source>
</evidence>
<dbReference type="PANTHER" id="PTHR39087:SF2">
    <property type="entry name" value="UPF0104 MEMBRANE PROTEIN MJ1595"/>
    <property type="match status" value="1"/>
</dbReference>
<dbReference type="InterPro" id="IPR022791">
    <property type="entry name" value="L-PG_synthase/AglD"/>
</dbReference>
<feature type="transmembrane region" description="Helical" evidence="6">
    <location>
        <begin position="302"/>
        <end position="321"/>
    </location>
</feature>
<dbReference type="Pfam" id="PF03706">
    <property type="entry name" value="LPG_synthase_TM"/>
    <property type="match status" value="1"/>
</dbReference>
<feature type="transmembrane region" description="Helical" evidence="6">
    <location>
        <begin position="341"/>
        <end position="359"/>
    </location>
</feature>
<feature type="transmembrane region" description="Helical" evidence="6">
    <location>
        <begin position="422"/>
        <end position="444"/>
    </location>
</feature>
<comment type="subcellular location">
    <subcellularLocation>
        <location evidence="1">Cell membrane</location>
        <topology evidence="1">Multi-pass membrane protein</topology>
    </subcellularLocation>
</comment>
<feature type="transmembrane region" description="Helical" evidence="6">
    <location>
        <begin position="371"/>
        <end position="390"/>
    </location>
</feature>
<sequence>MYGPHQSGGGALRQLWLKLTLRGTETAPLQASMRRAVEHRALMAIAFGDLGMANTTVIAVSPLDRGWTLYAHRPARGIGISECTKTTPTAHVWEALRTLHDQQISHGDLCSAEITVDNGAVLFGGFGEAEYGATDAQLQSDLAQLLVTTSALYDAEAAVTAAIDTFGKQAILAASRRLTKSAVPKRIRESITDPNAVIASTRAEVMRQTGADQIKAETITRFSRGQLIQLVLIGALVYVAYPFISTVPTFFSQLRTANWWWALLGLAVSALTYVGAAAALWACADGLVGFWKLSIMQLANTFAATTTPAGVGGLALSTRFLQKGGLTAVRATAAVALQQSVQVIVHLVLLILFSALAGTSTDLSHFVPNATVLYLIAGVALGIVGTFLFVPKLRRWLATAVRPKLREVTNDLIALAREPKRLALIVLGCAGTTLGAALALWASIEAFGGGTTFVTVTVVTMVGGTLASAAPTPGGVGAVEAALIGGLAAFGVPAALGVPSVLLYRLLTCWLPVFAGWQVMHWLTRHEMI</sequence>